<keyword evidence="1" id="KW-0677">Repeat</keyword>
<dbReference type="EMBL" id="CM035415">
    <property type="protein sequence ID" value="KAH7426926.1"/>
    <property type="molecule type" value="Genomic_DNA"/>
</dbReference>
<dbReference type="OrthoDB" id="185373at2759"/>
<dbReference type="InterPro" id="IPR011990">
    <property type="entry name" value="TPR-like_helical_dom_sf"/>
</dbReference>
<feature type="repeat" description="PPR" evidence="2">
    <location>
        <begin position="736"/>
        <end position="770"/>
    </location>
</feature>
<dbReference type="SUPFAM" id="SSF48452">
    <property type="entry name" value="TPR-like"/>
    <property type="match status" value="1"/>
</dbReference>
<feature type="repeat" description="PPR" evidence="2">
    <location>
        <begin position="363"/>
        <end position="397"/>
    </location>
</feature>
<dbReference type="InterPro" id="IPR002885">
    <property type="entry name" value="PPR_rpt"/>
</dbReference>
<dbReference type="Pfam" id="PF13041">
    <property type="entry name" value="PPR_2"/>
    <property type="match status" value="7"/>
</dbReference>
<dbReference type="FunFam" id="1.25.40.10:FF:000144">
    <property type="entry name" value="Pentatricopeptide repeat-containing protein, mitochondrial"/>
    <property type="match status" value="1"/>
</dbReference>
<feature type="repeat" description="PPR" evidence="2">
    <location>
        <begin position="465"/>
        <end position="499"/>
    </location>
</feature>
<feature type="repeat" description="PPR" evidence="2">
    <location>
        <begin position="532"/>
        <end position="566"/>
    </location>
</feature>
<dbReference type="FunFam" id="1.25.40.10:FF:000073">
    <property type="entry name" value="Pentatricopeptide repeat-containing protein chloroplastic"/>
    <property type="match status" value="1"/>
</dbReference>
<evidence type="ECO:0000313" key="3">
    <source>
        <dbReference type="EMBL" id="KAH7426926.1"/>
    </source>
</evidence>
<dbReference type="NCBIfam" id="TIGR00756">
    <property type="entry name" value="PPR"/>
    <property type="match status" value="9"/>
</dbReference>
<dbReference type="PANTHER" id="PTHR24015">
    <property type="entry name" value="OS07G0578800 PROTEIN-RELATED"/>
    <property type="match status" value="1"/>
</dbReference>
<feature type="repeat" description="PPR" evidence="2">
    <location>
        <begin position="430"/>
        <end position="464"/>
    </location>
</feature>
<dbReference type="GO" id="GO:0009451">
    <property type="term" value="P:RNA modification"/>
    <property type="evidence" value="ECO:0007669"/>
    <property type="project" value="InterPro"/>
</dbReference>
<evidence type="ECO:0000313" key="4">
    <source>
        <dbReference type="Proteomes" id="UP000825935"/>
    </source>
</evidence>
<dbReference type="Pfam" id="PF01535">
    <property type="entry name" value="PPR"/>
    <property type="match status" value="2"/>
</dbReference>
<feature type="repeat" description="PPR" evidence="2">
    <location>
        <begin position="226"/>
        <end position="260"/>
    </location>
</feature>
<dbReference type="Proteomes" id="UP000825935">
    <property type="component" value="Chromosome 10"/>
</dbReference>
<evidence type="ECO:0008006" key="5">
    <source>
        <dbReference type="Google" id="ProtNLM"/>
    </source>
</evidence>
<dbReference type="OMA" id="NGLDKEC"/>
<accession>A0A8T2TZ39</accession>
<dbReference type="FunFam" id="1.25.40.10:FF:000090">
    <property type="entry name" value="Pentatricopeptide repeat-containing protein, chloroplastic"/>
    <property type="match status" value="1"/>
</dbReference>
<evidence type="ECO:0000256" key="2">
    <source>
        <dbReference type="PROSITE-ProRule" id="PRU00708"/>
    </source>
</evidence>
<sequence length="906" mass="100488">MASVCYSSSTLGCKENLYQSDQKDAVRLRNRSVTEELNQRELAARELPERHARSPPRKNEVAAFVGRLKSCSRSKDLHKGIEIHNDLSRNGLDKECSDALITMYAKCGDFQRAKDLLDKYKSKDVFSWTALISAYARHGHNEEALVCFERMKHEGLFPDAVTYACTLRACGNMRMIDLGEQIHDEITRQGLVGNDAVLATALVDMYAKCGALTKAEHVLDGLPSRGLTTWNALIKGYAEQGQGAKALDAFERMRCEGFSPSEATFTIVLKVCAAMKAMKRGQQIHQEVIKHGWITRDVMLGTALVDMYAKGGDIKKAHQLVVDLPTRDAICWSALIAGYTQQGQCEQALTCFEEMQSEGLSPNAVTFTCVLNACGYIGDVQKGEQIHDEITRRGLLEENIMLGTAIVDMYANCGALTKARRLFDELPSRNVVSWNSLIAKYIQHGECELALNCFEQMQGEGLHPDAVTFMSILKACGTIGDIDKGEQIHDEIKRLSLLRHDLLLGSAVIDMYAKCGALKRARGLLEELPCRDGVSWNSLITGYAQFGHNEEVLNCYQQMQCEGLCADKVTFISILKACGNLNAVCHGERIHDEILRQDLLRHDSVLGSALVDMYVKCGDLAKAEQVLNELPVRNAVSWSSLIVGYTQYGLCEQAWHCYERMQAEGLSPDAVTYTSILKACSSMGAVIKGEHIHNEVRKQGWLGNDIILGTALVDMYIKCGALAKAQALLEELPHLDVVLWNTLITGYVQQGEIEHAFNCFEQMQKGGFCPDAVTLSAVLSGCSHLGRVEDAYKHFIEMITQYGIKPDLEHYTCMVDLLGRAGHLDKAVRVIQEMPSSDCSILCALLSACRTWKDINVGRWAFQQAVEIDRNDGAAYILMADIYAAVGLQEEAATVEAMRRENLAWK</sequence>
<comment type="caution">
    <text evidence="3">The sequence shown here is derived from an EMBL/GenBank/DDBJ whole genome shotgun (WGS) entry which is preliminary data.</text>
</comment>
<dbReference type="FunFam" id="1.25.40.10:FF:000031">
    <property type="entry name" value="Pentatricopeptide repeat-containing protein mitochondrial"/>
    <property type="match status" value="3"/>
</dbReference>
<name>A0A8T2TZ39_CERRI</name>
<dbReference type="Gene3D" id="1.25.40.10">
    <property type="entry name" value="Tetratricopeptide repeat domain"/>
    <property type="match status" value="7"/>
</dbReference>
<reference evidence="3" key="1">
    <citation type="submission" date="2021-08" db="EMBL/GenBank/DDBJ databases">
        <title>WGS assembly of Ceratopteris richardii.</title>
        <authorList>
            <person name="Marchant D.B."/>
            <person name="Chen G."/>
            <person name="Jenkins J."/>
            <person name="Shu S."/>
            <person name="Leebens-Mack J."/>
            <person name="Grimwood J."/>
            <person name="Schmutz J."/>
            <person name="Soltis P."/>
            <person name="Soltis D."/>
            <person name="Chen Z.-H."/>
        </authorList>
    </citation>
    <scope>NUCLEOTIDE SEQUENCE</scope>
    <source>
        <strain evidence="3">Whitten #5841</strain>
        <tissue evidence="3">Leaf</tissue>
    </source>
</reference>
<gene>
    <name evidence="3" type="ORF">KP509_10G022300</name>
</gene>
<keyword evidence="4" id="KW-1185">Reference proteome</keyword>
<protein>
    <recommendedName>
        <fullName evidence="5">Pentatricopeptide repeat-containing protein</fullName>
    </recommendedName>
</protein>
<dbReference type="GO" id="GO:0003729">
    <property type="term" value="F:mRNA binding"/>
    <property type="evidence" value="ECO:0007669"/>
    <property type="project" value="UniProtKB-ARBA"/>
</dbReference>
<feature type="repeat" description="PPR" evidence="2">
    <location>
        <begin position="771"/>
        <end position="806"/>
    </location>
</feature>
<dbReference type="PANTHER" id="PTHR24015:SF548">
    <property type="entry name" value="OS08G0340900 PROTEIN"/>
    <property type="match status" value="1"/>
</dbReference>
<dbReference type="PROSITE" id="PS51375">
    <property type="entry name" value="PPR"/>
    <property type="match status" value="12"/>
</dbReference>
<dbReference type="Pfam" id="PF12854">
    <property type="entry name" value="PPR_1"/>
    <property type="match status" value="1"/>
</dbReference>
<feature type="repeat" description="PPR" evidence="2">
    <location>
        <begin position="328"/>
        <end position="362"/>
    </location>
</feature>
<proteinExistence type="predicted"/>
<organism evidence="3 4">
    <name type="scientific">Ceratopteris richardii</name>
    <name type="common">Triangle waterfern</name>
    <dbReference type="NCBI Taxonomy" id="49495"/>
    <lineage>
        <taxon>Eukaryota</taxon>
        <taxon>Viridiplantae</taxon>
        <taxon>Streptophyta</taxon>
        <taxon>Embryophyta</taxon>
        <taxon>Tracheophyta</taxon>
        <taxon>Polypodiopsida</taxon>
        <taxon>Polypodiidae</taxon>
        <taxon>Polypodiales</taxon>
        <taxon>Pteridineae</taxon>
        <taxon>Pteridaceae</taxon>
        <taxon>Parkerioideae</taxon>
        <taxon>Ceratopteris</taxon>
    </lineage>
</organism>
<evidence type="ECO:0000256" key="1">
    <source>
        <dbReference type="ARBA" id="ARBA00022737"/>
    </source>
</evidence>
<feature type="repeat" description="PPR" evidence="2">
    <location>
        <begin position="669"/>
        <end position="703"/>
    </location>
</feature>
<feature type="repeat" description="PPR" evidence="2">
    <location>
        <begin position="807"/>
        <end position="841"/>
    </location>
</feature>
<feature type="repeat" description="PPR" evidence="2">
    <location>
        <begin position="124"/>
        <end position="158"/>
    </location>
</feature>
<dbReference type="AlphaFoldDB" id="A0A8T2TZ39"/>
<dbReference type="InterPro" id="IPR046960">
    <property type="entry name" value="PPR_At4g14850-like_plant"/>
</dbReference>
<feature type="repeat" description="PPR" evidence="2">
    <location>
        <begin position="634"/>
        <end position="668"/>
    </location>
</feature>